<keyword evidence="2" id="KW-0732">Signal</keyword>
<feature type="region of interest" description="Disordered" evidence="1">
    <location>
        <begin position="33"/>
        <end position="61"/>
    </location>
</feature>
<dbReference type="Proteomes" id="UP000515291">
    <property type="component" value="Chromosome"/>
</dbReference>
<evidence type="ECO:0000256" key="2">
    <source>
        <dbReference type="SAM" id="SignalP"/>
    </source>
</evidence>
<dbReference type="RefSeq" id="WP_184513821.1">
    <property type="nucleotide sequence ID" value="NZ_CP050292.1"/>
</dbReference>
<accession>A0A7G6U7L1</accession>
<feature type="signal peptide" evidence="2">
    <location>
        <begin position="1"/>
        <end position="26"/>
    </location>
</feature>
<dbReference type="KEGG" id="trb:HB776_30080"/>
<evidence type="ECO:0008006" key="5">
    <source>
        <dbReference type="Google" id="ProtNLM"/>
    </source>
</evidence>
<feature type="chain" id="PRO_5028980827" description="Autotransporter outer membrane beta-barrel domain-containing protein" evidence="2">
    <location>
        <begin position="27"/>
        <end position="298"/>
    </location>
</feature>
<evidence type="ECO:0000313" key="3">
    <source>
        <dbReference type="EMBL" id="QND74993.1"/>
    </source>
</evidence>
<gene>
    <name evidence="3" type="ORF">HB776_30080</name>
</gene>
<sequence length="298" mass="31237">MASIKPTYWALVAALGGTAFAFPAHAQNPWRGLVDVAPPPGEIEQVDTAATPPADAPEPDWSLLNADDSPTAKASLREKRSSLIVGSPSSSWTNNESNGASALSVKQSVTPFWDTRVGADINVARQTAPRSAADAYRNQFGDGTAQAQSGGAAWAAATAPGVGSIWDKTAIEARVDPGADQTKLGTSLSKSVPIAGDQYSLTLQSGYNVIQQGSIPAIGYNGRPTRSYETDQLARFNITDTGTSFIAGQSLATTDDKWLRKFGAEQKLFGGVNVSGSISETVQGVTNKTFSAGFKHSW</sequence>
<organism evidence="3 4">
    <name type="scientific">Tardiphaga robiniae</name>
    <dbReference type="NCBI Taxonomy" id="943830"/>
    <lineage>
        <taxon>Bacteria</taxon>
        <taxon>Pseudomonadati</taxon>
        <taxon>Pseudomonadota</taxon>
        <taxon>Alphaproteobacteria</taxon>
        <taxon>Hyphomicrobiales</taxon>
        <taxon>Nitrobacteraceae</taxon>
        <taxon>Tardiphaga</taxon>
    </lineage>
</organism>
<evidence type="ECO:0000256" key="1">
    <source>
        <dbReference type="SAM" id="MobiDB-lite"/>
    </source>
</evidence>
<dbReference type="EMBL" id="CP050292">
    <property type="protein sequence ID" value="QND74993.1"/>
    <property type="molecule type" value="Genomic_DNA"/>
</dbReference>
<dbReference type="AlphaFoldDB" id="A0A7G6U7L1"/>
<protein>
    <recommendedName>
        <fullName evidence="5">Autotransporter outer membrane beta-barrel domain-containing protein</fullName>
    </recommendedName>
</protein>
<proteinExistence type="predicted"/>
<name>A0A7G6U7L1_9BRAD</name>
<reference evidence="4" key="1">
    <citation type="journal article" date="2020" name="Mol. Plant Microbe">
        <title>Rhizobial microsymbionts of the narrowly endemic Oxytropis species growing in Kamchatka are characterized by significant genetic diversity and possess a set of genes that are associated with T3SS and T6SS secretion systems and can affect the development of symbiosis.</title>
        <authorList>
            <person name="Safronova V."/>
            <person name="Guro P."/>
            <person name="Sazanova A."/>
            <person name="Kuznetsova I."/>
            <person name="Belimov A."/>
            <person name="Yakubov V."/>
            <person name="Chirak E."/>
            <person name="Afonin A."/>
            <person name="Gogolev Y."/>
            <person name="Andronov E."/>
            <person name="Tikhonovich I."/>
        </authorList>
    </citation>
    <scope>NUCLEOTIDE SEQUENCE [LARGE SCALE GENOMIC DNA]</scope>
    <source>
        <strain evidence="4">581</strain>
    </source>
</reference>
<evidence type="ECO:0000313" key="4">
    <source>
        <dbReference type="Proteomes" id="UP000515291"/>
    </source>
</evidence>